<accession>E4Z157</accession>
<keyword evidence="1" id="KW-0175">Coiled coil</keyword>
<dbReference type="Proteomes" id="UP000011014">
    <property type="component" value="Unassembled WGS sequence"/>
</dbReference>
<dbReference type="AlphaFoldDB" id="E4Z157"/>
<feature type="coiled-coil region" evidence="1">
    <location>
        <begin position="2"/>
        <end position="53"/>
    </location>
</feature>
<reference evidence="3" key="1">
    <citation type="journal article" date="2010" name="Science">
        <title>Plasticity of animal genome architecture unmasked by rapid evolution of a pelagic tunicate.</title>
        <authorList>
            <person name="Denoeud F."/>
            <person name="Henriet S."/>
            <person name="Mungpakdee S."/>
            <person name="Aury J.M."/>
            <person name="Da Silva C."/>
            <person name="Brinkmann H."/>
            <person name="Mikhaleva J."/>
            <person name="Olsen L.C."/>
            <person name="Jubin C."/>
            <person name="Canestro C."/>
            <person name="Bouquet J.M."/>
            <person name="Danks G."/>
            <person name="Poulain J."/>
            <person name="Campsteijn C."/>
            <person name="Adamski M."/>
            <person name="Cross I."/>
            <person name="Yadetie F."/>
            <person name="Muffato M."/>
            <person name="Louis A."/>
            <person name="Butcher S."/>
            <person name="Tsagkogeorga G."/>
            <person name="Konrad A."/>
            <person name="Singh S."/>
            <person name="Jensen M.F."/>
            <person name="Cong E.H."/>
            <person name="Eikeseth-Otteraa H."/>
            <person name="Noel B."/>
            <person name="Anthouard V."/>
            <person name="Porcel B.M."/>
            <person name="Kachouri-Lafond R."/>
            <person name="Nishino A."/>
            <person name="Ugolini M."/>
            <person name="Chourrout P."/>
            <person name="Nishida H."/>
            <person name="Aasland R."/>
            <person name="Huzurbazar S."/>
            <person name="Westhof E."/>
            <person name="Delsuc F."/>
            <person name="Lehrach H."/>
            <person name="Reinhardt R."/>
            <person name="Weissenbach J."/>
            <person name="Roy S.W."/>
            <person name="Artiguenave F."/>
            <person name="Postlethwait J.H."/>
            <person name="Manak J.R."/>
            <person name="Thompson E.M."/>
            <person name="Jaillon O."/>
            <person name="Du Pasquier L."/>
            <person name="Boudinot P."/>
            <person name="Liberles D.A."/>
            <person name="Volff J.N."/>
            <person name="Philippe H."/>
            <person name="Lenhard B."/>
            <person name="Roest Crollius H."/>
            <person name="Wincker P."/>
            <person name="Chourrout D."/>
        </authorList>
    </citation>
    <scope>NUCLEOTIDE SEQUENCE [LARGE SCALE GENOMIC DNA]</scope>
</reference>
<dbReference type="Pfam" id="PF21240">
    <property type="entry name" value="Nup98_GLEBS"/>
    <property type="match status" value="1"/>
</dbReference>
<dbReference type="EMBL" id="FN656440">
    <property type="protein sequence ID" value="CBY41435.1"/>
    <property type="molecule type" value="Genomic_DNA"/>
</dbReference>
<name>E4Z157_OIKDI</name>
<organism evidence="3">
    <name type="scientific">Oikopleura dioica</name>
    <name type="common">Tunicate</name>
    <dbReference type="NCBI Taxonomy" id="34765"/>
    <lineage>
        <taxon>Eukaryota</taxon>
        <taxon>Metazoa</taxon>
        <taxon>Chordata</taxon>
        <taxon>Tunicata</taxon>
        <taxon>Appendicularia</taxon>
        <taxon>Copelata</taxon>
        <taxon>Oikopleuridae</taxon>
        <taxon>Oikopleura</taxon>
    </lineage>
</organism>
<proteinExistence type="predicted"/>
<protein>
    <submittedName>
        <fullName evidence="3">Uncharacterized protein</fullName>
    </submittedName>
</protein>
<feature type="region of interest" description="Disordered" evidence="2">
    <location>
        <begin position="168"/>
        <end position="191"/>
    </location>
</feature>
<sequence length="191" mass="22171">MYDKNEQTKKKIVEEKQAAKRARKVIEEYEQKIEDAERNIKAYENEFIERLREIDTKKRQLDEEIVVVGNTPPLLANQNEEAEEGQLLNDIAAIELGGDSNGTAQKFRTRIVPEFSRDLTNKWRWYDIKLNCYTAMYHAENKSLEELRIEDYISNRKVAEQLAIEKTNQGAVQNNNHPPLTTTKAESLKSG</sequence>
<dbReference type="Gene3D" id="1.10.10.2360">
    <property type="match status" value="1"/>
</dbReference>
<gene>
    <name evidence="3" type="ORF">GSOID_T00023508001</name>
</gene>
<evidence type="ECO:0000313" key="3">
    <source>
        <dbReference type="EMBL" id="CBY41435.1"/>
    </source>
</evidence>
<evidence type="ECO:0000256" key="1">
    <source>
        <dbReference type="SAM" id="Coils"/>
    </source>
</evidence>
<evidence type="ECO:0000256" key="2">
    <source>
        <dbReference type="SAM" id="MobiDB-lite"/>
    </source>
</evidence>